<gene>
    <name evidence="3" type="primary">LOC107263387</name>
</gene>
<organism evidence="2 3">
    <name type="scientific">Cephus cinctus</name>
    <name type="common">Wheat stem sawfly</name>
    <dbReference type="NCBI Taxonomy" id="211228"/>
    <lineage>
        <taxon>Eukaryota</taxon>
        <taxon>Metazoa</taxon>
        <taxon>Ecdysozoa</taxon>
        <taxon>Arthropoda</taxon>
        <taxon>Hexapoda</taxon>
        <taxon>Insecta</taxon>
        <taxon>Pterygota</taxon>
        <taxon>Neoptera</taxon>
        <taxon>Endopterygota</taxon>
        <taxon>Hymenoptera</taxon>
        <taxon>Cephoidea</taxon>
        <taxon>Cephidae</taxon>
        <taxon>Cephus</taxon>
    </lineage>
</organism>
<protein>
    <submittedName>
        <fullName evidence="3">Uncharacterized protein LOC107263387</fullName>
    </submittedName>
</protein>
<name>A0AAJ7FD85_CEPCN</name>
<dbReference type="KEGG" id="ccin:107263387"/>
<dbReference type="GeneID" id="107263387"/>
<dbReference type="Proteomes" id="UP000694920">
    <property type="component" value="Unplaced"/>
</dbReference>
<feature type="compositionally biased region" description="Polar residues" evidence="1">
    <location>
        <begin position="334"/>
        <end position="344"/>
    </location>
</feature>
<evidence type="ECO:0000256" key="1">
    <source>
        <dbReference type="SAM" id="MobiDB-lite"/>
    </source>
</evidence>
<keyword evidence="2" id="KW-1185">Reference proteome</keyword>
<proteinExistence type="predicted"/>
<evidence type="ECO:0000313" key="2">
    <source>
        <dbReference type="Proteomes" id="UP000694920"/>
    </source>
</evidence>
<dbReference type="AlphaFoldDB" id="A0AAJ7FD85"/>
<dbReference type="RefSeq" id="XP_015586034.1">
    <property type="nucleotide sequence ID" value="XM_015730548.2"/>
</dbReference>
<feature type="region of interest" description="Disordered" evidence="1">
    <location>
        <begin position="371"/>
        <end position="425"/>
    </location>
</feature>
<feature type="compositionally biased region" description="Basic residues" evidence="1">
    <location>
        <begin position="410"/>
        <end position="425"/>
    </location>
</feature>
<dbReference type="Pfam" id="PF14924">
    <property type="entry name" value="MAP10_N"/>
    <property type="match status" value="1"/>
</dbReference>
<feature type="compositionally biased region" description="Basic and acidic residues" evidence="1">
    <location>
        <begin position="372"/>
        <end position="409"/>
    </location>
</feature>
<feature type="region of interest" description="Disordered" evidence="1">
    <location>
        <begin position="327"/>
        <end position="359"/>
    </location>
</feature>
<sequence>MPQRKSSTAFGARDRPAPKLKEQYLFLLEFFVHHITGERLAKLNQMFFVPTSVCFQFLDFKDEDIQVTPVDPMFEPQAGIADDVEYFYSGRSIMFAIAEHVVINDISEFKIQLIVQKKMPDDIKPDILIGKGTIDLSEQFRKLKKEMQQCWTRRIPTPRTYEDEIPLNFQGEDVGTILLYVRLSAFGQTIITEFDAPPIGREKTSSFVFKGDENIEKAPTYKCRLIDSDDLNICNDSNDDVTQEHICPICVPPRHQCIPCGRSKGAVEKIPMPITPVCPAVKSVPKALEDAACTKPEKNLPIQSSRGPAQPCGKAVVLKVSGLLDEGTKDGQLKQPTVTVTSEAEATGPNHPGDPDHDVFVLRIGKKGLVGDGEKSDIQLEMRTPKGPERRPPIRYETREVQTEEDKSKGKGGKGKGKKGDKKKK</sequence>
<reference evidence="3" key="1">
    <citation type="submission" date="2025-08" db="UniProtKB">
        <authorList>
            <consortium name="RefSeq"/>
        </authorList>
    </citation>
    <scope>IDENTIFICATION</scope>
</reference>
<accession>A0AAJ7FD85</accession>
<evidence type="ECO:0000313" key="3">
    <source>
        <dbReference type="RefSeq" id="XP_015586034.1"/>
    </source>
</evidence>